<sequence>MTRFEADAPRERLSLVVDAITAHRTRDSEGAVFETDRATVRYADRVLRLECDADERDRLDTLLADFHVFKVAQPETRKAPEGVVYLSAIADAKHAADFVEGLFRRVYDHGEGYELRVVRV</sequence>
<dbReference type="RefSeq" id="WP_304446878.1">
    <property type="nucleotide sequence ID" value="NZ_JARRAH010000001.1"/>
</dbReference>
<evidence type="ECO:0000313" key="3">
    <source>
        <dbReference type="Proteomes" id="UP001596406"/>
    </source>
</evidence>
<feature type="domain" description="DUF7975" evidence="1">
    <location>
        <begin position="1"/>
        <end position="120"/>
    </location>
</feature>
<name>A0ABD5U3Q5_9EURY</name>
<evidence type="ECO:0000259" key="1">
    <source>
        <dbReference type="Pfam" id="PF25930"/>
    </source>
</evidence>
<evidence type="ECO:0000313" key="2">
    <source>
        <dbReference type="EMBL" id="MFC6835170.1"/>
    </source>
</evidence>
<dbReference type="AlphaFoldDB" id="A0ABD5U3Q5"/>
<comment type="caution">
    <text evidence="2">The sequence shown here is derived from an EMBL/GenBank/DDBJ whole genome shotgun (WGS) entry which is preliminary data.</text>
</comment>
<organism evidence="2 3">
    <name type="scientific">Halomarina ordinaria</name>
    <dbReference type="NCBI Taxonomy" id="3033939"/>
    <lineage>
        <taxon>Archaea</taxon>
        <taxon>Methanobacteriati</taxon>
        <taxon>Methanobacteriota</taxon>
        <taxon>Stenosarchaea group</taxon>
        <taxon>Halobacteria</taxon>
        <taxon>Halobacteriales</taxon>
        <taxon>Natronomonadaceae</taxon>
        <taxon>Halomarina</taxon>
    </lineage>
</organism>
<keyword evidence="3" id="KW-1185">Reference proteome</keyword>
<dbReference type="InterPro" id="IPR058281">
    <property type="entry name" value="DUF7975"/>
</dbReference>
<proteinExistence type="predicted"/>
<protein>
    <recommendedName>
        <fullName evidence="1">DUF7975 domain-containing protein</fullName>
    </recommendedName>
</protein>
<accession>A0ABD5U3Q5</accession>
<dbReference type="EMBL" id="JBHSXM010000001">
    <property type="protein sequence ID" value="MFC6835170.1"/>
    <property type="molecule type" value="Genomic_DNA"/>
</dbReference>
<dbReference type="Proteomes" id="UP001596406">
    <property type="component" value="Unassembled WGS sequence"/>
</dbReference>
<dbReference type="Pfam" id="PF25930">
    <property type="entry name" value="DUF7975"/>
    <property type="match status" value="1"/>
</dbReference>
<gene>
    <name evidence="2" type="ORF">ACFQHK_01445</name>
</gene>
<reference evidence="2 3" key="1">
    <citation type="journal article" date="2019" name="Int. J. Syst. Evol. Microbiol.">
        <title>The Global Catalogue of Microorganisms (GCM) 10K type strain sequencing project: providing services to taxonomists for standard genome sequencing and annotation.</title>
        <authorList>
            <consortium name="The Broad Institute Genomics Platform"/>
            <consortium name="The Broad Institute Genome Sequencing Center for Infectious Disease"/>
            <person name="Wu L."/>
            <person name="Ma J."/>
        </authorList>
    </citation>
    <scope>NUCLEOTIDE SEQUENCE [LARGE SCALE GENOMIC DNA]</scope>
    <source>
        <strain evidence="2 3">PSRA2</strain>
    </source>
</reference>